<keyword evidence="2 4" id="KW-0863">Zinc-finger</keyword>
<dbReference type="EMBL" id="KV417317">
    <property type="protein sequence ID" value="KZO91875.1"/>
    <property type="molecule type" value="Genomic_DNA"/>
</dbReference>
<name>A0A167HQE5_CALVF</name>
<dbReference type="Pfam" id="PF01753">
    <property type="entry name" value="zf-MYND"/>
    <property type="match status" value="1"/>
</dbReference>
<evidence type="ECO:0000259" key="5">
    <source>
        <dbReference type="PROSITE" id="PS50865"/>
    </source>
</evidence>
<sequence>MSAKQLIRQYKKDIKELRKYYDGCRYCGKTKEEAKLQLCAGCGLHRYCSKDCQRKAWPKHKEMCQQNQRNMQLPDKQAGLKRLNTFTQKHKPHLHVAGIRALDILEDIGNCKERVLLVMIRERDASDPASRKAERAFRCFDAKVVDLDVFCGIQGNIAGTIGKEIERSNTAEKLAKGQGSVFVAVWLFESADPTMSICGYPFSIDAAEDMEKKKAAPWREDLFAALNWEVPTEEELEDRNLIVVLSP</sequence>
<accession>A0A167HQE5</accession>
<dbReference type="STRING" id="1330018.A0A167HQE5"/>
<keyword evidence="7" id="KW-1185">Reference proteome</keyword>
<dbReference type="InterPro" id="IPR002893">
    <property type="entry name" value="Znf_MYND"/>
</dbReference>
<evidence type="ECO:0000313" key="6">
    <source>
        <dbReference type="EMBL" id="KZO91875.1"/>
    </source>
</evidence>
<protein>
    <recommendedName>
        <fullName evidence="5">MYND-type domain-containing protein</fullName>
    </recommendedName>
</protein>
<dbReference type="SUPFAM" id="SSF144232">
    <property type="entry name" value="HIT/MYND zinc finger-like"/>
    <property type="match status" value="1"/>
</dbReference>
<evidence type="ECO:0000313" key="7">
    <source>
        <dbReference type="Proteomes" id="UP000076738"/>
    </source>
</evidence>
<dbReference type="OrthoDB" id="341421at2759"/>
<gene>
    <name evidence="6" type="ORF">CALVIDRAFT_567893</name>
</gene>
<dbReference type="PROSITE" id="PS50865">
    <property type="entry name" value="ZF_MYND_2"/>
    <property type="match status" value="1"/>
</dbReference>
<organism evidence="6 7">
    <name type="scientific">Calocera viscosa (strain TUFC12733)</name>
    <dbReference type="NCBI Taxonomy" id="1330018"/>
    <lineage>
        <taxon>Eukaryota</taxon>
        <taxon>Fungi</taxon>
        <taxon>Dikarya</taxon>
        <taxon>Basidiomycota</taxon>
        <taxon>Agaricomycotina</taxon>
        <taxon>Dacrymycetes</taxon>
        <taxon>Dacrymycetales</taxon>
        <taxon>Dacrymycetaceae</taxon>
        <taxon>Calocera</taxon>
    </lineage>
</organism>
<evidence type="ECO:0000256" key="1">
    <source>
        <dbReference type="ARBA" id="ARBA00022723"/>
    </source>
</evidence>
<dbReference type="PROSITE" id="PS01360">
    <property type="entry name" value="ZF_MYND_1"/>
    <property type="match status" value="1"/>
</dbReference>
<dbReference type="Gene3D" id="6.10.140.2220">
    <property type="match status" value="1"/>
</dbReference>
<dbReference type="AlphaFoldDB" id="A0A167HQE5"/>
<keyword evidence="3" id="KW-0862">Zinc</keyword>
<keyword evidence="1" id="KW-0479">Metal-binding</keyword>
<evidence type="ECO:0000256" key="2">
    <source>
        <dbReference type="ARBA" id="ARBA00022771"/>
    </source>
</evidence>
<dbReference type="Proteomes" id="UP000076738">
    <property type="component" value="Unassembled WGS sequence"/>
</dbReference>
<dbReference type="GO" id="GO:0008270">
    <property type="term" value="F:zinc ion binding"/>
    <property type="evidence" value="ECO:0007669"/>
    <property type="project" value="UniProtKB-KW"/>
</dbReference>
<reference evidence="6 7" key="1">
    <citation type="journal article" date="2016" name="Mol. Biol. Evol.">
        <title>Comparative Genomics of Early-Diverging Mushroom-Forming Fungi Provides Insights into the Origins of Lignocellulose Decay Capabilities.</title>
        <authorList>
            <person name="Nagy L.G."/>
            <person name="Riley R."/>
            <person name="Tritt A."/>
            <person name="Adam C."/>
            <person name="Daum C."/>
            <person name="Floudas D."/>
            <person name="Sun H."/>
            <person name="Yadav J.S."/>
            <person name="Pangilinan J."/>
            <person name="Larsson K.H."/>
            <person name="Matsuura K."/>
            <person name="Barry K."/>
            <person name="Labutti K."/>
            <person name="Kuo R."/>
            <person name="Ohm R.A."/>
            <person name="Bhattacharya S.S."/>
            <person name="Shirouzu T."/>
            <person name="Yoshinaga Y."/>
            <person name="Martin F.M."/>
            <person name="Grigoriev I.V."/>
            <person name="Hibbett D.S."/>
        </authorList>
    </citation>
    <scope>NUCLEOTIDE SEQUENCE [LARGE SCALE GENOMIC DNA]</scope>
    <source>
        <strain evidence="6 7">TUFC12733</strain>
    </source>
</reference>
<evidence type="ECO:0000256" key="3">
    <source>
        <dbReference type="ARBA" id="ARBA00022833"/>
    </source>
</evidence>
<evidence type="ECO:0000256" key="4">
    <source>
        <dbReference type="PROSITE-ProRule" id="PRU00134"/>
    </source>
</evidence>
<proteinExistence type="predicted"/>
<feature type="domain" description="MYND-type" evidence="5">
    <location>
        <begin position="24"/>
        <end position="64"/>
    </location>
</feature>